<comment type="caution">
    <text evidence="1">The sequence shown here is derived from an EMBL/GenBank/DDBJ whole genome shotgun (WGS) entry which is preliminary data.</text>
</comment>
<dbReference type="EMBL" id="WTYJ01000003">
    <property type="protein sequence ID" value="MXP00056.1"/>
    <property type="molecule type" value="Genomic_DNA"/>
</dbReference>
<dbReference type="PANTHER" id="PTHR43857">
    <property type="entry name" value="BLR7761 PROTEIN"/>
    <property type="match status" value="1"/>
</dbReference>
<dbReference type="OrthoDB" id="9799840at2"/>
<dbReference type="InterPro" id="IPR035959">
    <property type="entry name" value="RutC-like_sf"/>
</dbReference>
<gene>
    <name evidence="1" type="ORF">GRI97_13765</name>
</gene>
<dbReference type="SUPFAM" id="SSF55298">
    <property type="entry name" value="YjgF-like"/>
    <property type="match status" value="1"/>
</dbReference>
<dbReference type="Proteomes" id="UP000469430">
    <property type="component" value="Unassembled WGS sequence"/>
</dbReference>
<dbReference type="AlphaFoldDB" id="A0A6I4TUW7"/>
<protein>
    <submittedName>
        <fullName evidence="1">RidA family protein</fullName>
    </submittedName>
</protein>
<sequence>MADPADGRQRIPALSPFEEEAGFTRALRVGRRIVVSGTVGVEADGSVASEAGAQADRCFALIREHIEQLGGQMADVIRVRMFVTDIAYADAVTAAFSRALRHVRPTGTLVAIVALYDPRWKVEIEAEAEIGAGQ</sequence>
<keyword evidence="2" id="KW-1185">Reference proteome</keyword>
<evidence type="ECO:0000313" key="1">
    <source>
        <dbReference type="EMBL" id="MXP00056.1"/>
    </source>
</evidence>
<reference evidence="1 2" key="1">
    <citation type="submission" date="2019-12" db="EMBL/GenBank/DDBJ databases">
        <title>Genomic-based taxomic classification of the family Erythrobacteraceae.</title>
        <authorList>
            <person name="Xu L."/>
        </authorList>
    </citation>
    <scope>NUCLEOTIDE SEQUENCE [LARGE SCALE GENOMIC DNA]</scope>
    <source>
        <strain evidence="1 2">S36</strain>
    </source>
</reference>
<dbReference type="RefSeq" id="WP_161391799.1">
    <property type="nucleotide sequence ID" value="NZ_JBHSCP010000002.1"/>
</dbReference>
<organism evidence="1 2">
    <name type="scientific">Croceibacterium xixiisoli</name>
    <dbReference type="NCBI Taxonomy" id="1476466"/>
    <lineage>
        <taxon>Bacteria</taxon>
        <taxon>Pseudomonadati</taxon>
        <taxon>Pseudomonadota</taxon>
        <taxon>Alphaproteobacteria</taxon>
        <taxon>Sphingomonadales</taxon>
        <taxon>Erythrobacteraceae</taxon>
        <taxon>Croceibacterium</taxon>
    </lineage>
</organism>
<accession>A0A6I4TUW7</accession>
<dbReference type="PANTHER" id="PTHR43857:SF1">
    <property type="entry name" value="YJGH FAMILY PROTEIN"/>
    <property type="match status" value="1"/>
</dbReference>
<dbReference type="InterPro" id="IPR006175">
    <property type="entry name" value="YjgF/YER057c/UK114"/>
</dbReference>
<dbReference type="Pfam" id="PF01042">
    <property type="entry name" value="Ribonuc_L-PSP"/>
    <property type="match status" value="1"/>
</dbReference>
<proteinExistence type="predicted"/>
<evidence type="ECO:0000313" key="2">
    <source>
        <dbReference type="Proteomes" id="UP000469430"/>
    </source>
</evidence>
<dbReference type="Gene3D" id="3.30.1330.40">
    <property type="entry name" value="RutC-like"/>
    <property type="match status" value="1"/>
</dbReference>
<name>A0A6I4TUW7_9SPHN</name>